<feature type="transmembrane region" description="Helical" evidence="1">
    <location>
        <begin position="67"/>
        <end position="89"/>
    </location>
</feature>
<evidence type="ECO:0000256" key="1">
    <source>
        <dbReference type="SAM" id="Phobius"/>
    </source>
</evidence>
<organism evidence="2 3">
    <name type="scientific">Ruminococcus intestinalis</name>
    <dbReference type="NCBI Taxonomy" id="2763066"/>
    <lineage>
        <taxon>Bacteria</taxon>
        <taxon>Bacillati</taxon>
        <taxon>Bacillota</taxon>
        <taxon>Clostridia</taxon>
        <taxon>Eubacteriales</taxon>
        <taxon>Oscillospiraceae</taxon>
        <taxon>Ruminococcus</taxon>
    </lineage>
</organism>
<evidence type="ECO:0000313" key="3">
    <source>
        <dbReference type="Proteomes" id="UP000636755"/>
    </source>
</evidence>
<accession>A0ABR7HLU0</accession>
<proteinExistence type="predicted"/>
<dbReference type="EMBL" id="JACOPS010000003">
    <property type="protein sequence ID" value="MBC5728442.1"/>
    <property type="molecule type" value="Genomic_DNA"/>
</dbReference>
<keyword evidence="3" id="KW-1185">Reference proteome</keyword>
<comment type="caution">
    <text evidence="2">The sequence shown here is derived from an EMBL/GenBank/DDBJ whole genome shotgun (WGS) entry which is preliminary data.</text>
</comment>
<keyword evidence="1" id="KW-0472">Membrane</keyword>
<reference evidence="2 3" key="1">
    <citation type="submission" date="2020-08" db="EMBL/GenBank/DDBJ databases">
        <title>Genome public.</title>
        <authorList>
            <person name="Liu C."/>
            <person name="Sun Q."/>
        </authorList>
    </citation>
    <scope>NUCLEOTIDE SEQUENCE [LARGE SCALE GENOMIC DNA]</scope>
    <source>
        <strain evidence="2 3">NSJ-71</strain>
    </source>
</reference>
<dbReference type="RefSeq" id="WP_186935538.1">
    <property type="nucleotide sequence ID" value="NZ_JACOPS010000003.1"/>
</dbReference>
<name>A0ABR7HLU0_9FIRM</name>
<gene>
    <name evidence="2" type="ORF">H8R91_07900</name>
</gene>
<dbReference type="Proteomes" id="UP000636755">
    <property type="component" value="Unassembled WGS sequence"/>
</dbReference>
<sequence length="90" mass="9995">MQRGACSEYSGIEVTNYYDRTDIESWSYTLLPVWIITYKYKGKIYPFAINGQTGKLYGSLPADTGRLIAMSSLIAGIAFAFGMLGGIFFI</sequence>
<keyword evidence="1" id="KW-0812">Transmembrane</keyword>
<evidence type="ECO:0000313" key="2">
    <source>
        <dbReference type="EMBL" id="MBC5728442.1"/>
    </source>
</evidence>
<protein>
    <submittedName>
        <fullName evidence="2">Uncharacterized protein</fullName>
    </submittedName>
</protein>
<keyword evidence="1" id="KW-1133">Transmembrane helix</keyword>